<dbReference type="Proteomes" id="UP001150569">
    <property type="component" value="Unassembled WGS sequence"/>
</dbReference>
<reference evidence="2" key="1">
    <citation type="submission" date="2022-07" db="EMBL/GenBank/DDBJ databases">
        <title>Phylogenomic reconstructions and comparative analyses of Kickxellomycotina fungi.</title>
        <authorList>
            <person name="Reynolds N.K."/>
            <person name="Stajich J.E."/>
            <person name="Barry K."/>
            <person name="Grigoriev I.V."/>
            <person name="Crous P."/>
            <person name="Smith M.E."/>
        </authorList>
    </citation>
    <scope>NUCLEOTIDE SEQUENCE</scope>
    <source>
        <strain evidence="2">RSA 861</strain>
    </source>
</reference>
<sequence>MGLVAKIKKSFFFTQLEVGKYTKRRTSTMPEYDTKSREFYEKNYVDGSYLHRSDTRASRGLPSPTSPTFTPRPVARSKSQSVRCSETYNLS</sequence>
<dbReference type="EMBL" id="JANBPT010000795">
    <property type="protein sequence ID" value="KAJ1912850.1"/>
    <property type="molecule type" value="Genomic_DNA"/>
</dbReference>
<dbReference type="AlphaFoldDB" id="A0A9W7ZMX7"/>
<keyword evidence="3" id="KW-1185">Reference proteome</keyword>
<feature type="compositionally biased region" description="Low complexity" evidence="1">
    <location>
        <begin position="62"/>
        <end position="73"/>
    </location>
</feature>
<feature type="region of interest" description="Disordered" evidence="1">
    <location>
        <begin position="51"/>
        <end position="91"/>
    </location>
</feature>
<comment type="caution">
    <text evidence="2">The sequence shown here is derived from an EMBL/GenBank/DDBJ whole genome shotgun (WGS) entry which is preliminary data.</text>
</comment>
<feature type="compositionally biased region" description="Polar residues" evidence="1">
    <location>
        <begin position="77"/>
        <end position="91"/>
    </location>
</feature>
<gene>
    <name evidence="2" type="ORF">IWQ60_009470</name>
</gene>
<evidence type="ECO:0000313" key="3">
    <source>
        <dbReference type="Proteomes" id="UP001150569"/>
    </source>
</evidence>
<evidence type="ECO:0000313" key="2">
    <source>
        <dbReference type="EMBL" id="KAJ1912850.1"/>
    </source>
</evidence>
<evidence type="ECO:0000256" key="1">
    <source>
        <dbReference type="SAM" id="MobiDB-lite"/>
    </source>
</evidence>
<accession>A0A9W7ZMX7</accession>
<name>A0A9W7ZMX7_9FUNG</name>
<proteinExistence type="predicted"/>
<organism evidence="2 3">
    <name type="scientific">Tieghemiomyces parasiticus</name>
    <dbReference type="NCBI Taxonomy" id="78921"/>
    <lineage>
        <taxon>Eukaryota</taxon>
        <taxon>Fungi</taxon>
        <taxon>Fungi incertae sedis</taxon>
        <taxon>Zoopagomycota</taxon>
        <taxon>Kickxellomycotina</taxon>
        <taxon>Dimargaritomycetes</taxon>
        <taxon>Dimargaritales</taxon>
        <taxon>Dimargaritaceae</taxon>
        <taxon>Tieghemiomyces</taxon>
    </lineage>
</organism>
<protein>
    <submittedName>
        <fullName evidence="2">Uncharacterized protein</fullName>
    </submittedName>
</protein>
<dbReference type="OrthoDB" id="5566167at2759"/>